<evidence type="ECO:0000313" key="1">
    <source>
        <dbReference type="EMBL" id="AFN83587.1"/>
    </source>
</evidence>
<reference evidence="1 2" key="1">
    <citation type="journal article" date="2012" name="Proc. Natl. Acad. Sci. U.S.A.">
        <title>Gain and loss of multiple functionally related, horizontally transferred genes in the reduced genomes of two microsporidian parasites.</title>
        <authorList>
            <person name="Pombert J.-F."/>
            <person name="Selman M."/>
            <person name="Burki F."/>
            <person name="Bardell F.T."/>
            <person name="Farinelli L."/>
            <person name="Solter L.F."/>
            <person name="Whitman D.W."/>
            <person name="Weiss L.M."/>
            <person name="Corradi N."/>
            <person name="Keeling P.J."/>
        </authorList>
    </citation>
    <scope>NUCLEOTIDE SEQUENCE [LARGE SCALE GENOMIC DNA]</scope>
    <source>
        <strain evidence="1 2">SJ-2008</strain>
    </source>
</reference>
<sequence>MITYACMIGIAFGFTIVSRDNKTESLINRSGKAFMSSEGKAVDFKGEEITPGVKIFTDKSNNKVLDIEGSRTNLIFYARHGGANQRFSLIKDEGSGYYIKSGDKCIERGSTGNLYRTTCSSKPQQKFDVVYTPEDPEYKPPVEVPVATESSPTPNPSPQILIFNGGKKHRPHSHFNVNEESSSIFDESNGLSTNGLIV</sequence>
<dbReference type="HOGENOM" id="CLU_1288887_0_0_1"/>
<dbReference type="SMR" id="I7AT09"/>
<dbReference type="Gene3D" id="2.80.10.50">
    <property type="match status" value="1"/>
</dbReference>
<name>I7AT09_ENCRO</name>
<dbReference type="SUPFAM" id="SSF50370">
    <property type="entry name" value="Ricin B-like lectins"/>
    <property type="match status" value="1"/>
</dbReference>
<dbReference type="VEuPathDB" id="MicrosporidiaDB:EROM_081710"/>
<evidence type="ECO:0000313" key="2">
    <source>
        <dbReference type="Proteomes" id="UP000010094"/>
    </source>
</evidence>
<dbReference type="OrthoDB" id="2193698at2759"/>
<gene>
    <name evidence="1" type="ordered locus">EROM_081710</name>
</gene>
<dbReference type="KEGG" id="ero:EROM_081710"/>
<dbReference type="AlphaFoldDB" id="I7AT09"/>
<keyword evidence="2" id="KW-1185">Reference proteome</keyword>
<accession>I7AT09</accession>
<dbReference type="CDD" id="cd00161">
    <property type="entry name" value="beta-trefoil_Ricin-like"/>
    <property type="match status" value="2"/>
</dbReference>
<dbReference type="RefSeq" id="XP_009265084.1">
    <property type="nucleotide sequence ID" value="XM_009266809.1"/>
</dbReference>
<proteinExistence type="predicted"/>
<organism evidence="1 2">
    <name type="scientific">Encephalitozoon romaleae (strain SJ-2008)</name>
    <name type="common">Microsporidian parasite</name>
    <dbReference type="NCBI Taxonomy" id="1178016"/>
    <lineage>
        <taxon>Eukaryota</taxon>
        <taxon>Fungi</taxon>
        <taxon>Fungi incertae sedis</taxon>
        <taxon>Microsporidia</taxon>
        <taxon>Unikaryonidae</taxon>
        <taxon>Encephalitozoon</taxon>
    </lineage>
</organism>
<evidence type="ECO:0008006" key="3">
    <source>
        <dbReference type="Google" id="ProtNLM"/>
    </source>
</evidence>
<dbReference type="InterPro" id="IPR035992">
    <property type="entry name" value="Ricin_B-like_lectins"/>
</dbReference>
<dbReference type="GeneID" id="20521906"/>
<protein>
    <recommendedName>
        <fullName evidence="3">Ricin B lectin domain-containing protein</fullName>
    </recommendedName>
</protein>
<dbReference type="Proteomes" id="UP000010094">
    <property type="component" value="Chromosome VIII"/>
</dbReference>
<dbReference type="EMBL" id="CP003525">
    <property type="protein sequence ID" value="AFN83587.1"/>
    <property type="molecule type" value="Genomic_DNA"/>
</dbReference>